<dbReference type="EMBL" id="CASHTH010003820">
    <property type="protein sequence ID" value="CAI8049852.1"/>
    <property type="molecule type" value="Genomic_DNA"/>
</dbReference>
<comment type="caution">
    <text evidence="2">The sequence shown here is derived from an EMBL/GenBank/DDBJ whole genome shotgun (WGS) entry which is preliminary data.</text>
</comment>
<gene>
    <name evidence="2" type="ORF">GBAR_LOCUS27446</name>
</gene>
<evidence type="ECO:0000256" key="1">
    <source>
        <dbReference type="SAM" id="MobiDB-lite"/>
    </source>
</evidence>
<feature type="non-terminal residue" evidence="2">
    <location>
        <position position="1"/>
    </location>
</feature>
<proteinExistence type="predicted"/>
<dbReference type="Proteomes" id="UP001174909">
    <property type="component" value="Unassembled WGS sequence"/>
</dbReference>
<accession>A0AA35TMQ5</accession>
<evidence type="ECO:0000313" key="2">
    <source>
        <dbReference type="EMBL" id="CAI8049852.1"/>
    </source>
</evidence>
<name>A0AA35TMQ5_GEOBA</name>
<dbReference type="Gene3D" id="3.30.420.10">
    <property type="entry name" value="Ribonuclease H-like superfamily/Ribonuclease H"/>
    <property type="match status" value="1"/>
</dbReference>
<dbReference type="GO" id="GO:0003676">
    <property type="term" value="F:nucleic acid binding"/>
    <property type="evidence" value="ECO:0007669"/>
    <property type="project" value="InterPro"/>
</dbReference>
<reference evidence="2" key="1">
    <citation type="submission" date="2023-03" db="EMBL/GenBank/DDBJ databases">
        <authorList>
            <person name="Steffen K."/>
            <person name="Cardenas P."/>
        </authorList>
    </citation>
    <scope>NUCLEOTIDE SEQUENCE</scope>
</reference>
<evidence type="ECO:0000313" key="3">
    <source>
        <dbReference type="Proteomes" id="UP001174909"/>
    </source>
</evidence>
<keyword evidence="3" id="KW-1185">Reference proteome</keyword>
<dbReference type="InterPro" id="IPR036397">
    <property type="entry name" value="RNaseH_sf"/>
</dbReference>
<dbReference type="PANTHER" id="PTHR35871">
    <property type="entry name" value="EXPRESSED PROTEIN"/>
    <property type="match status" value="1"/>
</dbReference>
<dbReference type="PANTHER" id="PTHR35871:SF1">
    <property type="entry name" value="CXC1-LIKE CYSTEINE CLUSTER ASSOCIATED WITH KDZ TRANSPOSASES DOMAIN-CONTAINING PROTEIN"/>
    <property type="match status" value="1"/>
</dbReference>
<evidence type="ECO:0008006" key="4">
    <source>
        <dbReference type="Google" id="ProtNLM"/>
    </source>
</evidence>
<protein>
    <recommendedName>
        <fullName evidence="4">Transposase</fullName>
    </recommendedName>
</protein>
<sequence length="451" mass="51451">RNNTLISNEEISERAKVYVRENAAPKGRPNLTATAFCQWVNNELLPNSTLEPGYPRRVSVETARKWLHDLGFDVLHMSKGVFIDGHERPDVVESREKFLRTMTECGFLRPDNAPTQEAARALAADVPHVSKEEREKRIVWFHDESAYNTTEDTPMLWGEKGKLPIKPKGKGSSIMVSEFIEEKDGYLALSDEQYEFEVTNSGGGIKKSALALLEIGENREGYWTGQRFVEQVTKAVKIAEVKYPTSQGYHHIWCFDHSCNHTAFADDALIASKMNKGPRGKQPKMRDTVWNGQPQTMNLPDGRPKGAALVLEERGYNTRGMKLEDMRAILADHDDFKNEKCRVGRFLSNIGHTCVFIPKFHCELNPIERVWAQSKRYTRAYCDYTIGSLRRSIPLGLKSVSKENIANYVRRCRNYMFAYLEGSAVGQELEEKIKFYKSASYTSHRRVGINI</sequence>
<dbReference type="AlphaFoldDB" id="A0AA35TMQ5"/>
<feature type="region of interest" description="Disordered" evidence="1">
    <location>
        <begin position="275"/>
        <end position="304"/>
    </location>
</feature>
<organism evidence="2 3">
    <name type="scientific">Geodia barretti</name>
    <name type="common">Barrett's horny sponge</name>
    <dbReference type="NCBI Taxonomy" id="519541"/>
    <lineage>
        <taxon>Eukaryota</taxon>
        <taxon>Metazoa</taxon>
        <taxon>Porifera</taxon>
        <taxon>Demospongiae</taxon>
        <taxon>Heteroscleromorpha</taxon>
        <taxon>Tetractinellida</taxon>
        <taxon>Astrophorina</taxon>
        <taxon>Geodiidae</taxon>
        <taxon>Geodia</taxon>
    </lineage>
</organism>